<feature type="binding site" evidence="18">
    <location>
        <position position="73"/>
    </location>
    <ligand>
        <name>a divalent metal cation</name>
        <dbReference type="ChEBI" id="CHEBI:60240"/>
    </ligand>
</feature>
<dbReference type="CDD" id="cd14265">
    <property type="entry name" value="UDPK_IM_like"/>
    <property type="match status" value="1"/>
</dbReference>
<reference evidence="20 21" key="1">
    <citation type="submission" date="2024-04" db="EMBL/GenBank/DDBJ databases">
        <title>Novel genus in family Flammeovirgaceae.</title>
        <authorList>
            <person name="Nguyen T.H."/>
            <person name="Vuong T.Q."/>
            <person name="Le H."/>
            <person name="Kim S.-G."/>
        </authorList>
    </citation>
    <scope>NUCLEOTIDE SEQUENCE [LARGE SCALE GENOMIC DNA]</scope>
    <source>
        <strain evidence="20 21">JCM 23209</strain>
    </source>
</reference>
<keyword evidence="21" id="KW-1185">Reference proteome</keyword>
<keyword evidence="8 20" id="KW-0418">Kinase</keyword>
<feature type="transmembrane region" description="Helical" evidence="19">
    <location>
        <begin position="93"/>
        <end position="117"/>
    </location>
</feature>
<dbReference type="Proteomes" id="UP001403385">
    <property type="component" value="Unassembled WGS sequence"/>
</dbReference>
<comment type="cofactor">
    <cofactor evidence="18">
        <name>Mg(2+)</name>
        <dbReference type="ChEBI" id="CHEBI:18420"/>
    </cofactor>
    <text evidence="18">Mn(2+), Zn(2+), Cd(2+) and Co(2+) support activity to lesser extents.</text>
</comment>
<dbReference type="InterPro" id="IPR033717">
    <property type="entry name" value="UDPK"/>
</dbReference>
<evidence type="ECO:0000256" key="2">
    <source>
        <dbReference type="ARBA" id="ARBA00005967"/>
    </source>
</evidence>
<name>A0AAW9S8Z1_9BACT</name>
<evidence type="ECO:0000256" key="6">
    <source>
        <dbReference type="ARBA" id="ARBA00022692"/>
    </source>
</evidence>
<evidence type="ECO:0000256" key="18">
    <source>
        <dbReference type="PIRSR" id="PIRSR600829-4"/>
    </source>
</evidence>
<dbReference type="EC" id="2.7.1.-" evidence="20"/>
<keyword evidence="18" id="KW-0479">Metal-binding</keyword>
<evidence type="ECO:0000256" key="8">
    <source>
        <dbReference type="ARBA" id="ARBA00022777"/>
    </source>
</evidence>
<dbReference type="GO" id="GO:0016301">
    <property type="term" value="F:kinase activity"/>
    <property type="evidence" value="ECO:0007669"/>
    <property type="project" value="UniProtKB-KW"/>
</dbReference>
<keyword evidence="12 19" id="KW-0472">Membrane</keyword>
<evidence type="ECO:0000256" key="7">
    <source>
        <dbReference type="ARBA" id="ARBA00022741"/>
    </source>
</evidence>
<evidence type="ECO:0000313" key="21">
    <source>
        <dbReference type="Proteomes" id="UP001403385"/>
    </source>
</evidence>
<keyword evidence="3" id="KW-1003">Cell membrane</keyword>
<evidence type="ECO:0000256" key="19">
    <source>
        <dbReference type="SAM" id="Phobius"/>
    </source>
</evidence>
<sequence>MKNYIQKQAISFSHAFRGLIYMIKDYNSLIHLPAAIIVVIFAFVVGVEREEWYWLIAAIAVVWIAETFNTAIEKLVDLACPKYHPLAGKVKDISAAAVLLASIFAVVIGLLVFLPYFSDWVYPL</sequence>
<feature type="active site" description="Proton acceptor" evidence="15">
    <location>
        <position position="66"/>
    </location>
</feature>
<evidence type="ECO:0000256" key="9">
    <source>
        <dbReference type="ARBA" id="ARBA00022840"/>
    </source>
</evidence>
<evidence type="ECO:0000313" key="20">
    <source>
        <dbReference type="EMBL" id="MEN7548893.1"/>
    </source>
</evidence>
<dbReference type="GO" id="GO:0046872">
    <property type="term" value="F:metal ion binding"/>
    <property type="evidence" value="ECO:0007669"/>
    <property type="project" value="UniProtKB-KW"/>
</dbReference>
<evidence type="ECO:0000256" key="13">
    <source>
        <dbReference type="ARBA" id="ARBA00023209"/>
    </source>
</evidence>
<proteinExistence type="inferred from homology"/>
<comment type="subcellular location">
    <subcellularLocation>
        <location evidence="1">Cell membrane</location>
        <topology evidence="1">Multi-pass membrane protein</topology>
    </subcellularLocation>
</comment>
<dbReference type="RefSeq" id="WP_346821672.1">
    <property type="nucleotide sequence ID" value="NZ_JBDKWZ010000007.1"/>
</dbReference>
<gene>
    <name evidence="20" type="ORF">AAG747_13305</name>
</gene>
<dbReference type="AlphaFoldDB" id="A0AAW9S8Z1"/>
<protein>
    <submittedName>
        <fullName evidence="20">Diacylglycerol kinase family protein</fullName>
        <ecNumber evidence="20">2.7.1.-</ecNumber>
    </submittedName>
</protein>
<evidence type="ECO:0000256" key="12">
    <source>
        <dbReference type="ARBA" id="ARBA00023136"/>
    </source>
</evidence>
<evidence type="ECO:0000256" key="1">
    <source>
        <dbReference type="ARBA" id="ARBA00004651"/>
    </source>
</evidence>
<keyword evidence="4" id="KW-0444">Lipid biosynthesis</keyword>
<comment type="caution">
    <text evidence="20">The sequence shown here is derived from an EMBL/GenBank/DDBJ whole genome shotgun (WGS) entry which is preliminary data.</text>
</comment>
<feature type="transmembrane region" description="Helical" evidence="19">
    <location>
        <begin position="52"/>
        <end position="72"/>
    </location>
</feature>
<feature type="transmembrane region" description="Helical" evidence="19">
    <location>
        <begin position="26"/>
        <end position="46"/>
    </location>
</feature>
<dbReference type="GO" id="GO:0005524">
    <property type="term" value="F:ATP binding"/>
    <property type="evidence" value="ECO:0007669"/>
    <property type="project" value="UniProtKB-KW"/>
</dbReference>
<evidence type="ECO:0000256" key="3">
    <source>
        <dbReference type="ARBA" id="ARBA00022475"/>
    </source>
</evidence>
<evidence type="ECO:0000256" key="5">
    <source>
        <dbReference type="ARBA" id="ARBA00022679"/>
    </source>
</evidence>
<evidence type="ECO:0000256" key="4">
    <source>
        <dbReference type="ARBA" id="ARBA00022516"/>
    </source>
</evidence>
<evidence type="ECO:0000256" key="17">
    <source>
        <dbReference type="PIRSR" id="PIRSR600829-3"/>
    </source>
</evidence>
<evidence type="ECO:0000256" key="10">
    <source>
        <dbReference type="ARBA" id="ARBA00022989"/>
    </source>
</evidence>
<keyword evidence="10 19" id="KW-1133">Transmembrane helix</keyword>
<dbReference type="PANTHER" id="PTHR34299">
    <property type="entry name" value="DIACYLGLYCEROL KINASE"/>
    <property type="match status" value="1"/>
</dbReference>
<evidence type="ECO:0000256" key="15">
    <source>
        <dbReference type="PIRSR" id="PIRSR600829-1"/>
    </source>
</evidence>
<evidence type="ECO:0000256" key="11">
    <source>
        <dbReference type="ARBA" id="ARBA00023098"/>
    </source>
</evidence>
<feature type="binding site" evidence="17">
    <location>
        <begin position="91"/>
        <end position="92"/>
    </location>
    <ligand>
        <name>ATP</name>
        <dbReference type="ChEBI" id="CHEBI:30616"/>
    </ligand>
</feature>
<keyword evidence="9 17" id="KW-0067">ATP-binding</keyword>
<dbReference type="PANTHER" id="PTHR34299:SF1">
    <property type="entry name" value="DIACYLGLYCEROL KINASE"/>
    <property type="match status" value="1"/>
</dbReference>
<evidence type="ECO:0000256" key="14">
    <source>
        <dbReference type="ARBA" id="ARBA00023264"/>
    </source>
</evidence>
<evidence type="ECO:0000256" key="16">
    <source>
        <dbReference type="PIRSR" id="PIRSR600829-2"/>
    </source>
</evidence>
<accession>A0AAW9S8Z1</accession>
<feature type="binding site" evidence="17">
    <location>
        <position position="73"/>
    </location>
    <ligand>
        <name>ATP</name>
        <dbReference type="ChEBI" id="CHEBI:30616"/>
    </ligand>
</feature>
<feature type="binding site" evidence="16">
    <location>
        <position position="66"/>
    </location>
    <ligand>
        <name>substrate</name>
    </ligand>
</feature>
<keyword evidence="6 19" id="KW-0812">Transmembrane</keyword>
<keyword evidence="18" id="KW-0460">Magnesium</keyword>
<dbReference type="InterPro" id="IPR036945">
    <property type="entry name" value="DAGK_sf"/>
</dbReference>
<dbReference type="InterPro" id="IPR000829">
    <property type="entry name" value="DAGK"/>
</dbReference>
<keyword evidence="13" id="KW-0594">Phospholipid biosynthesis</keyword>
<keyword evidence="5 20" id="KW-0808">Transferase</keyword>
<keyword evidence="14" id="KW-1208">Phospholipid metabolism</keyword>
<dbReference type="EMBL" id="JBDKWZ010000007">
    <property type="protein sequence ID" value="MEN7548893.1"/>
    <property type="molecule type" value="Genomic_DNA"/>
</dbReference>
<dbReference type="GO" id="GO:0005886">
    <property type="term" value="C:plasma membrane"/>
    <property type="evidence" value="ECO:0007669"/>
    <property type="project" value="UniProtKB-SubCell"/>
</dbReference>
<keyword evidence="7 17" id="KW-0547">Nucleotide-binding</keyword>
<dbReference type="Gene3D" id="1.10.287.3610">
    <property type="match status" value="1"/>
</dbReference>
<dbReference type="GO" id="GO:0008654">
    <property type="term" value="P:phospholipid biosynthetic process"/>
    <property type="evidence" value="ECO:0007669"/>
    <property type="project" value="UniProtKB-KW"/>
</dbReference>
<comment type="similarity">
    <text evidence="2">Belongs to the bacterial diacylglycerol kinase family.</text>
</comment>
<keyword evidence="11" id="KW-0443">Lipid metabolism</keyword>
<organism evidence="20 21">
    <name type="scientific">Rapidithrix thailandica</name>
    <dbReference type="NCBI Taxonomy" id="413964"/>
    <lineage>
        <taxon>Bacteria</taxon>
        <taxon>Pseudomonadati</taxon>
        <taxon>Bacteroidota</taxon>
        <taxon>Cytophagia</taxon>
        <taxon>Cytophagales</taxon>
        <taxon>Flammeovirgaceae</taxon>
        <taxon>Rapidithrix</taxon>
    </lineage>
</organism>
<dbReference type="Pfam" id="PF01219">
    <property type="entry name" value="DAGK_prokar"/>
    <property type="match status" value="1"/>
</dbReference>